<evidence type="ECO:0000313" key="18">
    <source>
        <dbReference type="EMBL" id="TKR88856.1"/>
    </source>
</evidence>
<dbReference type="OrthoDB" id="5866228at2759"/>
<evidence type="ECO:0000256" key="1">
    <source>
        <dbReference type="ARBA" id="ARBA00004613"/>
    </source>
</evidence>
<dbReference type="Gene3D" id="3.40.390.10">
    <property type="entry name" value="Collagenase (Catalytic Domain)"/>
    <property type="match status" value="1"/>
</dbReference>
<dbReference type="Proteomes" id="UP000298663">
    <property type="component" value="Unassembled WGS sequence"/>
</dbReference>
<dbReference type="SUPFAM" id="SSF49854">
    <property type="entry name" value="Spermadhesin, CUB domain"/>
    <property type="match status" value="1"/>
</dbReference>
<reference evidence="18 19" key="2">
    <citation type="journal article" date="2019" name="G3 (Bethesda)">
        <title>Hybrid Assembly of the Genome of the Entomopathogenic Nematode Steinernema carpocapsae Identifies the X-Chromosome.</title>
        <authorList>
            <person name="Serra L."/>
            <person name="Macchietto M."/>
            <person name="Macias-Munoz A."/>
            <person name="McGill C.J."/>
            <person name="Rodriguez I.M."/>
            <person name="Rodriguez B."/>
            <person name="Murad R."/>
            <person name="Mortazavi A."/>
        </authorList>
    </citation>
    <scope>NUCLEOTIDE SEQUENCE [LARGE SCALE GENOMIC DNA]</scope>
    <source>
        <strain evidence="18 19">ALL</strain>
    </source>
</reference>
<dbReference type="PANTHER" id="PTHR10127">
    <property type="entry name" value="DISCOIDIN, CUB, EGF, LAMININ , AND ZINC METALLOPROTEASE DOMAIN CONTAINING"/>
    <property type="match status" value="1"/>
</dbReference>
<dbReference type="CDD" id="cd04280">
    <property type="entry name" value="ZnMc_astacin_like"/>
    <property type="match status" value="1"/>
</dbReference>
<comment type="cofactor">
    <cofactor evidence="14 15">
        <name>Zn(2+)</name>
        <dbReference type="ChEBI" id="CHEBI:29105"/>
    </cofactor>
    <text evidence="14 15">Binds 1 zinc ion per subunit.</text>
</comment>
<feature type="chain" id="PRO_5021043876" description="Zinc metalloproteinase" evidence="12 15">
    <location>
        <begin position="20"/>
        <end position="483"/>
    </location>
</feature>
<dbReference type="GO" id="GO:0018996">
    <property type="term" value="P:molting cycle, collagen and cuticulin-based cuticle"/>
    <property type="evidence" value="ECO:0007669"/>
    <property type="project" value="InterPro"/>
</dbReference>
<evidence type="ECO:0000256" key="13">
    <source>
        <dbReference type="PROSITE-ProRule" id="PRU00059"/>
    </source>
</evidence>
<keyword evidence="2 12" id="KW-0964">Secreted</keyword>
<name>A0A4U5NZ11_STECR</name>
<evidence type="ECO:0000259" key="17">
    <source>
        <dbReference type="PROSITE" id="PS51864"/>
    </source>
</evidence>
<evidence type="ECO:0000256" key="14">
    <source>
        <dbReference type="PROSITE-ProRule" id="PRU01211"/>
    </source>
</evidence>
<dbReference type="InterPro" id="IPR000859">
    <property type="entry name" value="CUB_dom"/>
</dbReference>
<dbReference type="InterPro" id="IPR034035">
    <property type="entry name" value="Astacin-like_dom"/>
</dbReference>
<dbReference type="Gene3D" id="2.60.120.290">
    <property type="entry name" value="Spermadhesin, CUB domain"/>
    <property type="match status" value="1"/>
</dbReference>
<dbReference type="PROSITE" id="PS01180">
    <property type="entry name" value="CUB"/>
    <property type="match status" value="1"/>
</dbReference>
<dbReference type="PANTHER" id="PTHR10127:SF780">
    <property type="entry name" value="METALLOENDOPEPTIDASE"/>
    <property type="match status" value="1"/>
</dbReference>
<dbReference type="PROSITE" id="PS51864">
    <property type="entry name" value="ASTACIN"/>
    <property type="match status" value="1"/>
</dbReference>
<dbReference type="InterPro" id="IPR024079">
    <property type="entry name" value="MetalloPept_cat_dom_sf"/>
</dbReference>
<protein>
    <recommendedName>
        <fullName evidence="12">Zinc metalloproteinase</fullName>
    </recommendedName>
</protein>
<evidence type="ECO:0000256" key="15">
    <source>
        <dbReference type="RuleBase" id="RU361183"/>
    </source>
</evidence>
<evidence type="ECO:0000256" key="10">
    <source>
        <dbReference type="ARBA" id="ARBA00023157"/>
    </source>
</evidence>
<evidence type="ECO:0000256" key="11">
    <source>
        <dbReference type="ARBA" id="ARBA00023180"/>
    </source>
</evidence>
<feature type="signal peptide" evidence="12 15">
    <location>
        <begin position="1"/>
        <end position="19"/>
    </location>
</feature>
<feature type="binding site" evidence="14">
    <location>
        <position position="224"/>
    </location>
    <ligand>
        <name>Zn(2+)</name>
        <dbReference type="ChEBI" id="CHEBI:29105"/>
        <note>catalytic</note>
    </ligand>
</feature>
<accession>A0A4U5NZ11</accession>
<keyword evidence="11" id="KW-0325">Glycoprotein</keyword>
<comment type="subcellular location">
    <subcellularLocation>
        <location evidence="1 12">Secreted</location>
    </subcellularLocation>
</comment>
<keyword evidence="4 14" id="KW-0645">Protease</keyword>
<evidence type="ECO:0000256" key="7">
    <source>
        <dbReference type="ARBA" id="ARBA00022801"/>
    </source>
</evidence>
<keyword evidence="19" id="KW-1185">Reference proteome</keyword>
<dbReference type="GO" id="GO:0005576">
    <property type="term" value="C:extracellular region"/>
    <property type="evidence" value="ECO:0007669"/>
    <property type="project" value="UniProtKB-SubCell"/>
</dbReference>
<feature type="active site" evidence="14">
    <location>
        <position position="215"/>
    </location>
</feature>
<dbReference type="EMBL" id="AZBU02000003">
    <property type="protein sequence ID" value="TKR88856.1"/>
    <property type="molecule type" value="Genomic_DNA"/>
</dbReference>
<keyword evidence="7 14" id="KW-0378">Hydrolase</keyword>
<evidence type="ECO:0000256" key="6">
    <source>
        <dbReference type="ARBA" id="ARBA00022729"/>
    </source>
</evidence>
<proteinExistence type="predicted"/>
<dbReference type="AlphaFoldDB" id="A0A4U5NZ11"/>
<keyword evidence="10" id="KW-1015">Disulfide bond</keyword>
<dbReference type="InterPro" id="IPR035914">
    <property type="entry name" value="Sperma_CUB_dom_sf"/>
</dbReference>
<reference evidence="18 19" key="1">
    <citation type="journal article" date="2015" name="Genome Biol.">
        <title>Comparative genomics of Steinernema reveals deeply conserved gene regulatory networks.</title>
        <authorList>
            <person name="Dillman A.R."/>
            <person name="Macchietto M."/>
            <person name="Porter C.F."/>
            <person name="Rogers A."/>
            <person name="Williams B."/>
            <person name="Antoshechkin I."/>
            <person name="Lee M.M."/>
            <person name="Goodwin Z."/>
            <person name="Lu X."/>
            <person name="Lewis E.E."/>
            <person name="Goodrich-Blair H."/>
            <person name="Stock S.P."/>
            <person name="Adams B.J."/>
            <person name="Sternberg P.W."/>
            <person name="Mortazavi A."/>
        </authorList>
    </citation>
    <scope>NUCLEOTIDE SEQUENCE [LARGE SCALE GENOMIC DNA]</scope>
    <source>
        <strain evidence="18 19">ALL</strain>
    </source>
</reference>
<evidence type="ECO:0000259" key="16">
    <source>
        <dbReference type="PROSITE" id="PS01180"/>
    </source>
</evidence>
<dbReference type="InterPro" id="IPR006026">
    <property type="entry name" value="Peptidase_Metallo"/>
</dbReference>
<feature type="domain" description="CUB" evidence="16">
    <location>
        <begin position="368"/>
        <end position="483"/>
    </location>
</feature>
<dbReference type="SUPFAM" id="SSF55486">
    <property type="entry name" value="Metalloproteases ('zincins'), catalytic domain"/>
    <property type="match status" value="1"/>
</dbReference>
<keyword evidence="9 14" id="KW-0482">Metalloprotease</keyword>
<evidence type="ECO:0000256" key="12">
    <source>
        <dbReference type="PIRNR" id="PIRNR036365"/>
    </source>
</evidence>
<dbReference type="GO" id="GO:0004222">
    <property type="term" value="F:metalloendopeptidase activity"/>
    <property type="evidence" value="ECO:0007669"/>
    <property type="project" value="UniProtKB-UniRule"/>
</dbReference>
<dbReference type="SMART" id="SM00042">
    <property type="entry name" value="CUB"/>
    <property type="match status" value="1"/>
</dbReference>
<feature type="domain" description="Peptidase M12A" evidence="17">
    <location>
        <begin position="117"/>
        <end position="322"/>
    </location>
</feature>
<dbReference type="Pfam" id="PF01400">
    <property type="entry name" value="Astacin"/>
    <property type="match status" value="1"/>
</dbReference>
<dbReference type="InterPro" id="IPR001506">
    <property type="entry name" value="Peptidase_M12A"/>
</dbReference>
<evidence type="ECO:0000256" key="3">
    <source>
        <dbReference type="ARBA" id="ARBA00022536"/>
    </source>
</evidence>
<keyword evidence="3" id="KW-0245">EGF-like domain</keyword>
<evidence type="ECO:0000256" key="4">
    <source>
        <dbReference type="ARBA" id="ARBA00022670"/>
    </source>
</evidence>
<evidence type="ECO:0000313" key="19">
    <source>
        <dbReference type="Proteomes" id="UP000298663"/>
    </source>
</evidence>
<dbReference type="GO" id="GO:0006508">
    <property type="term" value="P:proteolysis"/>
    <property type="evidence" value="ECO:0007669"/>
    <property type="project" value="UniProtKB-KW"/>
</dbReference>
<dbReference type="GO" id="GO:0008270">
    <property type="term" value="F:zinc ion binding"/>
    <property type="evidence" value="ECO:0007669"/>
    <property type="project" value="UniProtKB-UniRule"/>
</dbReference>
<organism evidence="18 19">
    <name type="scientific">Steinernema carpocapsae</name>
    <name type="common">Entomopathogenic nematode</name>
    <dbReference type="NCBI Taxonomy" id="34508"/>
    <lineage>
        <taxon>Eukaryota</taxon>
        <taxon>Metazoa</taxon>
        <taxon>Ecdysozoa</taxon>
        <taxon>Nematoda</taxon>
        <taxon>Chromadorea</taxon>
        <taxon>Rhabditida</taxon>
        <taxon>Tylenchina</taxon>
        <taxon>Panagrolaimomorpha</taxon>
        <taxon>Strongyloidoidea</taxon>
        <taxon>Steinernematidae</taxon>
        <taxon>Steinernema</taxon>
    </lineage>
</organism>
<dbReference type="PIRSF" id="PIRSF036365">
    <property type="entry name" value="Astacin_nematoda"/>
    <property type="match status" value="1"/>
</dbReference>
<evidence type="ECO:0000256" key="9">
    <source>
        <dbReference type="ARBA" id="ARBA00023049"/>
    </source>
</evidence>
<evidence type="ECO:0000256" key="2">
    <source>
        <dbReference type="ARBA" id="ARBA00022525"/>
    </source>
</evidence>
<evidence type="ECO:0000256" key="5">
    <source>
        <dbReference type="ARBA" id="ARBA00022723"/>
    </source>
</evidence>
<keyword evidence="6 12" id="KW-0732">Signal</keyword>
<keyword evidence="5 14" id="KW-0479">Metal-binding</keyword>
<dbReference type="SMART" id="SM00235">
    <property type="entry name" value="ZnMc"/>
    <property type="match status" value="1"/>
</dbReference>
<comment type="caution">
    <text evidence="18">The sequence shown here is derived from an EMBL/GenBank/DDBJ whole genome shotgun (WGS) entry which is preliminary data.</text>
</comment>
<dbReference type="PRINTS" id="PR00480">
    <property type="entry name" value="ASTACIN"/>
</dbReference>
<gene>
    <name evidence="18" type="ORF">L596_013032</name>
</gene>
<evidence type="ECO:0000256" key="8">
    <source>
        <dbReference type="ARBA" id="ARBA00022833"/>
    </source>
</evidence>
<feature type="binding site" evidence="14">
    <location>
        <position position="214"/>
    </location>
    <ligand>
        <name>Zn(2+)</name>
        <dbReference type="ChEBI" id="CHEBI:29105"/>
        <note>catalytic</note>
    </ligand>
</feature>
<dbReference type="InterPro" id="IPR017050">
    <property type="entry name" value="Metallopeptidase_nem"/>
</dbReference>
<dbReference type="STRING" id="34508.A0A4U5NZ11"/>
<comment type="caution">
    <text evidence="13">Lacks conserved residue(s) required for the propagation of feature annotation.</text>
</comment>
<sequence length="483" mass="55349">MRLASVLPVFCSLFGLALAESKNAAELAKIKVAFPNRDSQYMFRIKKGLKALSEQGGQPVVKKEEFEFEGENQDSTTAFEDEILAANKHLSEYLHEGDILLTPSDVNRMLSGRSKRNTLNGELDPSVRWEIDRPIPYRFLRSIGPQTAQLIRKALKVWENNTCLQFQENGYAKGTTEIIFYDGSGCFSSVGKQYNSLNQTISIGPGCSFMNIVHEIGHTLGMNHAHTRIDRDEYVYIYQDRIDPGIYKLNFQKQNRSSNYNYGVRYDYGSIMHYAPTAFAKVEGQTTIVARKDSQNNLKTMGQRTDFAFSDFWLINLHHKCIDKCVTYKTNCTNGYPDPKNCWKCKCPAGFSGRFCNQRDQGDDTRNCGKIVVAKSKPQTLSGTIGRNIHAEFPEMRCYFHINAPKGRRIRVTLKSITSPQCDSRCNYGHTEFKMGDPRYHGFRFCCWSDPKNQWFDSEKNQVVISMRSAWHYQGFVVEYQMI</sequence>
<keyword evidence="8 14" id="KW-0862">Zinc</keyword>
<feature type="binding site" evidence="14">
    <location>
        <position position="218"/>
    </location>
    <ligand>
        <name>Zn(2+)</name>
        <dbReference type="ChEBI" id="CHEBI:29105"/>
        <note>catalytic</note>
    </ligand>
</feature>